<dbReference type="EMBL" id="BARW01011323">
    <property type="protein sequence ID" value="GAI86093.1"/>
    <property type="molecule type" value="Genomic_DNA"/>
</dbReference>
<dbReference type="AlphaFoldDB" id="X1RZM7"/>
<sequence>MDEEILYTVVKKLIGNINPVGETNTDNERFENLKIICELTNKLLT</sequence>
<feature type="non-terminal residue" evidence="1">
    <location>
        <position position="45"/>
    </location>
</feature>
<organism evidence="1">
    <name type="scientific">marine sediment metagenome</name>
    <dbReference type="NCBI Taxonomy" id="412755"/>
    <lineage>
        <taxon>unclassified sequences</taxon>
        <taxon>metagenomes</taxon>
        <taxon>ecological metagenomes</taxon>
    </lineage>
</organism>
<name>X1RZM7_9ZZZZ</name>
<reference evidence="1" key="1">
    <citation type="journal article" date="2014" name="Front. Microbiol.">
        <title>High frequency of phylogenetically diverse reductive dehalogenase-homologous genes in deep subseafloor sedimentary metagenomes.</title>
        <authorList>
            <person name="Kawai M."/>
            <person name="Futagami T."/>
            <person name="Toyoda A."/>
            <person name="Takaki Y."/>
            <person name="Nishi S."/>
            <person name="Hori S."/>
            <person name="Arai W."/>
            <person name="Tsubouchi T."/>
            <person name="Morono Y."/>
            <person name="Uchiyama I."/>
            <person name="Ito T."/>
            <person name="Fujiyama A."/>
            <person name="Inagaki F."/>
            <person name="Takami H."/>
        </authorList>
    </citation>
    <scope>NUCLEOTIDE SEQUENCE</scope>
    <source>
        <strain evidence="1">Expedition CK06-06</strain>
    </source>
</reference>
<protein>
    <submittedName>
        <fullName evidence="1">Uncharacterized protein</fullName>
    </submittedName>
</protein>
<accession>X1RZM7</accession>
<proteinExistence type="predicted"/>
<gene>
    <name evidence="1" type="ORF">S12H4_21879</name>
</gene>
<evidence type="ECO:0000313" key="1">
    <source>
        <dbReference type="EMBL" id="GAI86093.1"/>
    </source>
</evidence>
<comment type="caution">
    <text evidence="1">The sequence shown here is derived from an EMBL/GenBank/DDBJ whole genome shotgun (WGS) entry which is preliminary data.</text>
</comment>